<accession>A0ABY4AHK8</accession>
<organism evidence="1 2">
    <name type="scientific">Orrella daihaiensis</name>
    <dbReference type="NCBI Taxonomy" id="2782176"/>
    <lineage>
        <taxon>Bacteria</taxon>
        <taxon>Pseudomonadati</taxon>
        <taxon>Pseudomonadota</taxon>
        <taxon>Betaproteobacteria</taxon>
        <taxon>Burkholderiales</taxon>
        <taxon>Alcaligenaceae</taxon>
        <taxon>Orrella</taxon>
    </lineage>
</organism>
<sequence>MQSLGRDFRALVIGAHGTIGTALAEQLRADPNCAHVATISRATHPYFALESETGIEQAATEIAGEGPFALIIDATGALTIDGNGPEKHLGALNAERLARAFEVNAIGPALIIKHFSSLLTKDRSIFAKLSARVGSISDNHKGGWYGYRAAKAAVNMLLQTAAIELQRRRPDTIVVALQPGTVQSPLSAPFSRGHDTVSPEESAVGLLQAMDELQIKSGAQFVDYKGQPIPW</sequence>
<dbReference type="PRINTS" id="PR00081">
    <property type="entry name" value="GDHRDH"/>
</dbReference>
<dbReference type="RefSeq" id="WP_243478015.1">
    <property type="nucleotide sequence ID" value="NZ_CP063982.1"/>
</dbReference>
<dbReference type="InterPro" id="IPR036291">
    <property type="entry name" value="NAD(P)-bd_dom_sf"/>
</dbReference>
<protein>
    <submittedName>
        <fullName evidence="1">SDR family NAD(P)-dependent oxidoreductase</fullName>
    </submittedName>
</protein>
<evidence type="ECO:0000313" key="1">
    <source>
        <dbReference type="EMBL" id="UOD49771.1"/>
    </source>
</evidence>
<dbReference type="Proteomes" id="UP000831607">
    <property type="component" value="Chromosome"/>
</dbReference>
<dbReference type="Pfam" id="PF00106">
    <property type="entry name" value="adh_short"/>
    <property type="match status" value="1"/>
</dbReference>
<reference evidence="1 2" key="1">
    <citation type="submission" date="2020-11" db="EMBL/GenBank/DDBJ databases">
        <title>Algicoccus daihaiensis sp.nov., isolated from Daihai Lake in Inner Mongolia.</title>
        <authorList>
            <person name="Kai J."/>
        </authorList>
    </citation>
    <scope>NUCLEOTIDE SEQUENCE [LARGE SCALE GENOMIC DNA]</scope>
    <source>
        <strain evidence="2">f23</strain>
    </source>
</reference>
<dbReference type="SUPFAM" id="SSF51735">
    <property type="entry name" value="NAD(P)-binding Rossmann-fold domains"/>
    <property type="match status" value="1"/>
</dbReference>
<gene>
    <name evidence="1" type="ORF">DHf2319_09955</name>
</gene>
<dbReference type="InterPro" id="IPR051468">
    <property type="entry name" value="Fungal_SecMetab_SDRs"/>
</dbReference>
<dbReference type="Gene3D" id="3.40.50.720">
    <property type="entry name" value="NAD(P)-binding Rossmann-like Domain"/>
    <property type="match status" value="1"/>
</dbReference>
<evidence type="ECO:0000313" key="2">
    <source>
        <dbReference type="Proteomes" id="UP000831607"/>
    </source>
</evidence>
<dbReference type="InterPro" id="IPR002347">
    <property type="entry name" value="SDR_fam"/>
</dbReference>
<keyword evidence="2" id="KW-1185">Reference proteome</keyword>
<dbReference type="EMBL" id="CP063982">
    <property type="protein sequence ID" value="UOD49771.1"/>
    <property type="molecule type" value="Genomic_DNA"/>
</dbReference>
<dbReference type="PANTHER" id="PTHR43544">
    <property type="entry name" value="SHORT-CHAIN DEHYDROGENASE/REDUCTASE"/>
    <property type="match status" value="1"/>
</dbReference>
<name>A0ABY4AHK8_9BURK</name>
<proteinExistence type="predicted"/>
<dbReference type="PANTHER" id="PTHR43544:SF12">
    <property type="entry name" value="NAD(P)-BINDING ROSSMANN-FOLD SUPERFAMILY PROTEIN"/>
    <property type="match status" value="1"/>
</dbReference>